<comment type="caution">
    <text evidence="1">The sequence shown here is derived from an EMBL/GenBank/DDBJ whole genome shotgun (WGS) entry which is preliminary data.</text>
</comment>
<evidence type="ECO:0000313" key="2">
    <source>
        <dbReference type="Proteomes" id="UP000321393"/>
    </source>
</evidence>
<reference evidence="1 2" key="1">
    <citation type="submission" date="2019-08" db="EMBL/GenBank/DDBJ databases">
        <title>Draft genome sequences of two oriental melons (Cucumis melo L. var makuwa).</title>
        <authorList>
            <person name="Kwon S.-Y."/>
        </authorList>
    </citation>
    <scope>NUCLEOTIDE SEQUENCE [LARGE SCALE GENOMIC DNA]</scope>
    <source>
        <strain evidence="2">cv. SW 3</strain>
        <tissue evidence="1">Leaf</tissue>
    </source>
</reference>
<sequence length="186" mass="20814">MNRIDIISFKLLGQKASFRREYFDTITGLRSNMNSSELDKDNPILNFEGDEDAVWVYEIVPSINCIAWSPPSRSSSVIKELLMVIVVFTSRDANDGKDHKERGGEDRAKHENPDIDVVDPIMVPSVDADRNDNEAGEESINLVVDTLEVSSEDVEFFALVPMDCSSIEDGVPPLLILPLSDEQQEK</sequence>
<protein>
    <submittedName>
        <fullName evidence="1">Uncharacterized protein</fullName>
    </submittedName>
</protein>
<organism evidence="1 2">
    <name type="scientific">Cucumis melo var. makuwa</name>
    <name type="common">Oriental melon</name>
    <dbReference type="NCBI Taxonomy" id="1194695"/>
    <lineage>
        <taxon>Eukaryota</taxon>
        <taxon>Viridiplantae</taxon>
        <taxon>Streptophyta</taxon>
        <taxon>Embryophyta</taxon>
        <taxon>Tracheophyta</taxon>
        <taxon>Spermatophyta</taxon>
        <taxon>Magnoliopsida</taxon>
        <taxon>eudicotyledons</taxon>
        <taxon>Gunneridae</taxon>
        <taxon>Pentapetalae</taxon>
        <taxon>rosids</taxon>
        <taxon>fabids</taxon>
        <taxon>Cucurbitales</taxon>
        <taxon>Cucurbitaceae</taxon>
        <taxon>Benincaseae</taxon>
        <taxon>Cucumis</taxon>
    </lineage>
</organism>
<proteinExistence type="predicted"/>
<dbReference type="Proteomes" id="UP000321393">
    <property type="component" value="Unassembled WGS sequence"/>
</dbReference>
<accession>A0A5A7T0M3</accession>
<dbReference type="EMBL" id="SSTE01020204">
    <property type="protein sequence ID" value="KAA0035141.1"/>
    <property type="molecule type" value="Genomic_DNA"/>
</dbReference>
<evidence type="ECO:0000313" key="1">
    <source>
        <dbReference type="EMBL" id="KAA0035141.1"/>
    </source>
</evidence>
<gene>
    <name evidence="1" type="ORF">E6C27_scaffold57G002260</name>
</gene>
<dbReference type="AlphaFoldDB" id="A0A5A7T0M3"/>
<name>A0A5A7T0M3_CUCMM</name>